<dbReference type="AlphaFoldDB" id="A0A7M5VGM7"/>
<keyword evidence="3" id="KW-1185">Reference proteome</keyword>
<name>A0A7M5VGM7_9CNID</name>
<dbReference type="SUPFAM" id="SSF54236">
    <property type="entry name" value="Ubiquitin-like"/>
    <property type="match status" value="1"/>
</dbReference>
<evidence type="ECO:0000313" key="3">
    <source>
        <dbReference type="Proteomes" id="UP000594262"/>
    </source>
</evidence>
<accession>A0A7M5VGM7</accession>
<dbReference type="EnsemblMetazoa" id="CLYHEMT011893.1">
    <property type="protein sequence ID" value="CLYHEMP011893.1"/>
    <property type="gene ID" value="CLYHEMG011893"/>
</dbReference>
<evidence type="ECO:0000259" key="1">
    <source>
        <dbReference type="PROSITE" id="PS50053"/>
    </source>
</evidence>
<dbReference type="InterPro" id="IPR029071">
    <property type="entry name" value="Ubiquitin-like_domsf"/>
</dbReference>
<reference evidence="2" key="1">
    <citation type="submission" date="2021-01" db="UniProtKB">
        <authorList>
            <consortium name="EnsemblMetazoa"/>
        </authorList>
    </citation>
    <scope>IDENTIFICATION</scope>
</reference>
<dbReference type="Proteomes" id="UP000594262">
    <property type="component" value="Unplaced"/>
</dbReference>
<dbReference type="InterPro" id="IPR000626">
    <property type="entry name" value="Ubiquitin-like_dom"/>
</dbReference>
<proteinExistence type="predicted"/>
<feature type="domain" description="Ubiquitin-like" evidence="1">
    <location>
        <begin position="1"/>
        <end position="54"/>
    </location>
</feature>
<protein>
    <recommendedName>
        <fullName evidence="1">Ubiquitin-like domain-containing protein</fullName>
    </recommendedName>
</protein>
<dbReference type="PROSITE" id="PS50053">
    <property type="entry name" value="UBIQUITIN_2"/>
    <property type="match status" value="1"/>
</dbReference>
<organism evidence="2 3">
    <name type="scientific">Clytia hemisphaerica</name>
    <dbReference type="NCBI Taxonomy" id="252671"/>
    <lineage>
        <taxon>Eukaryota</taxon>
        <taxon>Metazoa</taxon>
        <taxon>Cnidaria</taxon>
        <taxon>Hydrozoa</taxon>
        <taxon>Hydroidolina</taxon>
        <taxon>Leptothecata</taxon>
        <taxon>Obeliida</taxon>
        <taxon>Clytiidae</taxon>
        <taxon>Clytia</taxon>
    </lineage>
</organism>
<sequence>MTITIVFCQQKSIALSKKDVSTLKDLKEQIKNEIGIPEHLQILVNKDHLVLSDSGFAELLQQGKDDISLKFFVKGSDDLEIHAICKEFGINSEIEEVNIHVFTSRQSILDSVQVSLGSKVSDIKNQLDEEYGINKESFFLYHQDFDETEELPLKPIEDDSFLVDLFFKDGEFYAGASVQVMFKDNEDDDWASMQDTLTIYGIRLKNLSDDTVVLEFDGHDIIDTLALKRKVNEKLGIPIELQVFYLDDFLWEECHLMYKFTSYCDSLIDGFFEINFFIFPTEDTLVQKICTENNIFVFDPLPVISGNGTLSDYSFGLNSTVEDLFSFINKEVGIPAPHFVLTADGQELSRMEKKIANIFEDFTNREYSKYNKVIMRKKVGIYIAVKELSENLMNELYLSKGIKALKTITVYYHNKSTLVEKYSVSDIPTLDELSKKLRAHFGVFPPVLFFKNGYMKDDMFCWKKSLASFFFDEETKCYNENIDIFVGLDMASCLVGDNDIAIVNAFCSKHKVNYLQRVVVHFENQATKELKLRVGFGIGKINDLVDKLDLSLKGSFVHNGTNYYRGKRLLEIYFEKEDSSSDSLVFKYTHPAAK</sequence>
<evidence type="ECO:0000313" key="2">
    <source>
        <dbReference type="EnsemblMetazoa" id="CLYHEMP011893.1"/>
    </source>
</evidence>